<dbReference type="PROSITE" id="PS00194">
    <property type="entry name" value="THIOREDOXIN_1"/>
    <property type="match status" value="1"/>
</dbReference>
<dbReference type="EMBL" id="CP064981">
    <property type="protein sequence ID" value="QQR92335.1"/>
    <property type="molecule type" value="Genomic_DNA"/>
</dbReference>
<feature type="site" description="Contributes to redox potential value" evidence="5">
    <location>
        <position position="32"/>
    </location>
</feature>
<keyword evidence="2" id="KW-0249">Electron transport</keyword>
<organism evidence="8">
    <name type="scientific">Candidatus Iainarchaeum sp</name>
    <dbReference type="NCBI Taxonomy" id="3101447"/>
    <lineage>
        <taxon>Archaea</taxon>
        <taxon>Candidatus Iainarchaeota</taxon>
        <taxon>Candidatus Iainarchaeia</taxon>
        <taxon>Candidatus Iainarchaeales</taxon>
        <taxon>Candidatus Iainarchaeaceae</taxon>
        <taxon>Candidatus Iainarchaeum</taxon>
    </lineage>
</organism>
<name>A0A7T9DJ74_9ARCH</name>
<dbReference type="PANTHER" id="PTHR45663">
    <property type="entry name" value="GEO12009P1"/>
    <property type="match status" value="1"/>
</dbReference>
<evidence type="ECO:0000313" key="8">
    <source>
        <dbReference type="EMBL" id="QQR92335.1"/>
    </source>
</evidence>
<dbReference type="Pfam" id="PF00085">
    <property type="entry name" value="Thioredoxin"/>
    <property type="match status" value="1"/>
</dbReference>
<dbReference type="PROSITE" id="PS51352">
    <property type="entry name" value="THIOREDOXIN_2"/>
    <property type="match status" value="1"/>
</dbReference>
<dbReference type="SUPFAM" id="SSF52833">
    <property type="entry name" value="Thioredoxin-like"/>
    <property type="match status" value="1"/>
</dbReference>
<dbReference type="InterPro" id="IPR017937">
    <property type="entry name" value="Thioredoxin_CS"/>
</dbReference>
<evidence type="ECO:0000256" key="3">
    <source>
        <dbReference type="ARBA" id="ARBA00023157"/>
    </source>
</evidence>
<dbReference type="Proteomes" id="UP000596004">
    <property type="component" value="Chromosome"/>
</dbReference>
<keyword evidence="3 6" id="KW-1015">Disulfide bond</keyword>
<feature type="domain" description="Thioredoxin" evidence="7">
    <location>
        <begin position="1"/>
        <end position="106"/>
    </location>
</feature>
<evidence type="ECO:0000259" key="7">
    <source>
        <dbReference type="PROSITE" id="PS51352"/>
    </source>
</evidence>
<feature type="disulfide bond" description="Redox-active" evidence="6">
    <location>
        <begin position="30"/>
        <end position="33"/>
    </location>
</feature>
<dbReference type="Gene3D" id="3.40.30.10">
    <property type="entry name" value="Glutaredoxin"/>
    <property type="match status" value="1"/>
</dbReference>
<dbReference type="PRINTS" id="PR00421">
    <property type="entry name" value="THIOREDOXIN"/>
</dbReference>
<dbReference type="AlphaFoldDB" id="A0A7T9DJ74"/>
<dbReference type="InterPro" id="IPR005746">
    <property type="entry name" value="Thioredoxin"/>
</dbReference>
<evidence type="ECO:0000256" key="6">
    <source>
        <dbReference type="PIRSR" id="PIRSR000077-4"/>
    </source>
</evidence>
<feature type="site" description="Deprotonates C-terminal active site Cys" evidence="5">
    <location>
        <position position="24"/>
    </location>
</feature>
<evidence type="ECO:0000256" key="5">
    <source>
        <dbReference type="PIRSR" id="PIRSR000077-1"/>
    </source>
</evidence>
<dbReference type="PANTHER" id="PTHR45663:SF11">
    <property type="entry name" value="GEO12009P1"/>
    <property type="match status" value="1"/>
</dbReference>
<reference evidence="8" key="1">
    <citation type="submission" date="2020-11" db="EMBL/GenBank/DDBJ databases">
        <title>Connecting structure to function with the recovery of over 1000 high-quality activated sludge metagenome-assembled genomes encoding full-length rRNA genes using long-read sequencing.</title>
        <authorList>
            <person name="Singleton C.M."/>
            <person name="Petriglieri F."/>
            <person name="Kristensen J.M."/>
            <person name="Kirkegaard R.H."/>
            <person name="Michaelsen T.Y."/>
            <person name="Andersen M.H."/>
            <person name="Karst S.M."/>
            <person name="Dueholm M.S."/>
            <person name="Nielsen P.H."/>
            <person name="Albertsen M."/>
        </authorList>
    </citation>
    <scope>NUCLEOTIDE SEQUENCE</scope>
    <source>
        <strain evidence="8">Fred_18-Q3-R57-64_BAT3C.431</strain>
    </source>
</reference>
<dbReference type="GO" id="GO:0015035">
    <property type="term" value="F:protein-disulfide reductase activity"/>
    <property type="evidence" value="ECO:0007669"/>
    <property type="project" value="InterPro"/>
</dbReference>
<keyword evidence="4 6" id="KW-0676">Redox-active center</keyword>
<feature type="active site" description="Nucleophile" evidence="5">
    <location>
        <position position="33"/>
    </location>
</feature>
<dbReference type="InterPro" id="IPR036249">
    <property type="entry name" value="Thioredoxin-like_sf"/>
</dbReference>
<evidence type="ECO:0000256" key="2">
    <source>
        <dbReference type="ARBA" id="ARBA00022982"/>
    </source>
</evidence>
<dbReference type="FunFam" id="3.40.30.10:FF:000001">
    <property type="entry name" value="Thioredoxin"/>
    <property type="match status" value="1"/>
</dbReference>
<accession>A0A7T9DJ74</accession>
<dbReference type="NCBIfam" id="TIGR01068">
    <property type="entry name" value="thioredoxin"/>
    <property type="match status" value="1"/>
</dbReference>
<proteinExistence type="predicted"/>
<evidence type="ECO:0000256" key="4">
    <source>
        <dbReference type="ARBA" id="ARBA00023284"/>
    </source>
</evidence>
<keyword evidence="1" id="KW-0813">Transport</keyword>
<evidence type="ECO:0000256" key="1">
    <source>
        <dbReference type="ARBA" id="ARBA00022448"/>
    </source>
</evidence>
<dbReference type="CDD" id="cd02947">
    <property type="entry name" value="TRX_family"/>
    <property type="match status" value="1"/>
</dbReference>
<feature type="active site" description="Nucleophile" evidence="5">
    <location>
        <position position="30"/>
    </location>
</feature>
<dbReference type="InterPro" id="IPR013766">
    <property type="entry name" value="Thioredoxin_domain"/>
</dbReference>
<protein>
    <submittedName>
        <fullName evidence="8">Thioredoxin</fullName>
    </submittedName>
</protein>
<sequence length="108" mass="12310">MVQELNSNNFQSNVLESKTPVIVDFWAAWCGPCKLLSPIFEELEKEFKGKLHFAKINVDENPAIAQSYDIMSIPCLVLFHKGKEAERFVGLMQKAELKKLISDALQRI</sequence>
<dbReference type="GO" id="GO:0005737">
    <property type="term" value="C:cytoplasm"/>
    <property type="evidence" value="ECO:0007669"/>
    <property type="project" value="TreeGrafter"/>
</dbReference>
<feature type="site" description="Contributes to redox potential value" evidence="5">
    <location>
        <position position="31"/>
    </location>
</feature>
<dbReference type="PIRSF" id="PIRSF000077">
    <property type="entry name" value="Thioredoxin"/>
    <property type="match status" value="1"/>
</dbReference>
<gene>
    <name evidence="8" type="primary">trxA</name>
    <name evidence="8" type="ORF">IPJ89_04230</name>
</gene>